<gene>
    <name evidence="1" type="ORF">AWRI4620_LOCUS94</name>
</gene>
<evidence type="ECO:0000313" key="1">
    <source>
        <dbReference type="EMBL" id="CAD0105839.1"/>
    </source>
</evidence>
<dbReference type="Proteomes" id="UP000745764">
    <property type="component" value="Unassembled WGS sequence"/>
</dbReference>
<feature type="non-terminal residue" evidence="1">
    <location>
        <position position="1"/>
    </location>
</feature>
<name>A0A9N8PND5_9PEZI</name>
<dbReference type="AlphaFoldDB" id="A0A9N8PND5"/>
<comment type="caution">
    <text evidence="1">The sequence shown here is derived from an EMBL/GenBank/DDBJ whole genome shotgun (WGS) entry which is preliminary data.</text>
</comment>
<accession>A0A9N8PND5</accession>
<dbReference type="EMBL" id="CAINUL010000001">
    <property type="protein sequence ID" value="CAD0105839.1"/>
    <property type="molecule type" value="Genomic_DNA"/>
</dbReference>
<organism evidence="1 2">
    <name type="scientific">Aureobasidium uvarum</name>
    <dbReference type="NCBI Taxonomy" id="2773716"/>
    <lineage>
        <taxon>Eukaryota</taxon>
        <taxon>Fungi</taxon>
        <taxon>Dikarya</taxon>
        <taxon>Ascomycota</taxon>
        <taxon>Pezizomycotina</taxon>
        <taxon>Dothideomycetes</taxon>
        <taxon>Dothideomycetidae</taxon>
        <taxon>Dothideales</taxon>
        <taxon>Saccotheciaceae</taxon>
        <taxon>Aureobasidium</taxon>
    </lineage>
</organism>
<evidence type="ECO:0000313" key="2">
    <source>
        <dbReference type="Proteomes" id="UP000745764"/>
    </source>
</evidence>
<proteinExistence type="predicted"/>
<reference evidence="1" key="1">
    <citation type="submission" date="2020-06" db="EMBL/GenBank/DDBJ databases">
        <authorList>
            <person name="Onetto C."/>
        </authorList>
    </citation>
    <scope>NUCLEOTIDE SEQUENCE</scope>
</reference>
<keyword evidence="2" id="KW-1185">Reference proteome</keyword>
<dbReference type="OrthoDB" id="2790530at2759"/>
<protein>
    <submittedName>
        <fullName evidence="1">Uncharacterized protein</fullName>
    </submittedName>
</protein>
<sequence>MSNPTDPMPTYWHNDSAYSRKPDIKQEIEGAARAQAPPGADGAWITSDHLNHGTVDYARGESKERRHIYP</sequence>